<dbReference type="Proteomes" id="UP001567538">
    <property type="component" value="Unassembled WGS sequence"/>
</dbReference>
<reference evidence="3 4" key="1">
    <citation type="submission" date="2024-06" db="EMBL/GenBank/DDBJ databases">
        <title>A chromosome level genome sequence of Diviner's sage (Salvia divinorum).</title>
        <authorList>
            <person name="Ford S.A."/>
            <person name="Ro D.-K."/>
            <person name="Ness R.W."/>
            <person name="Phillips M.A."/>
        </authorList>
    </citation>
    <scope>NUCLEOTIDE SEQUENCE [LARGE SCALE GENOMIC DNA]</scope>
    <source>
        <strain evidence="3">SAF-2024a</strain>
        <tissue evidence="3">Leaf</tissue>
    </source>
</reference>
<dbReference type="GO" id="GO:0016070">
    <property type="term" value="P:RNA metabolic process"/>
    <property type="evidence" value="ECO:0007669"/>
    <property type="project" value="UniProtKB-ARBA"/>
</dbReference>
<feature type="repeat" description="PPR" evidence="2">
    <location>
        <begin position="168"/>
        <end position="202"/>
    </location>
</feature>
<evidence type="ECO:0000256" key="1">
    <source>
        <dbReference type="ARBA" id="ARBA00022737"/>
    </source>
</evidence>
<comment type="caution">
    <text evidence="3">The sequence shown here is derived from an EMBL/GenBank/DDBJ whole genome shotgun (WGS) entry which is preliminary data.</text>
</comment>
<dbReference type="AlphaFoldDB" id="A0ABD1FU03"/>
<dbReference type="Gene3D" id="1.25.40.10">
    <property type="entry name" value="Tetratricopeptide repeat domain"/>
    <property type="match status" value="3"/>
</dbReference>
<dbReference type="PANTHER" id="PTHR24015">
    <property type="entry name" value="OS07G0578800 PROTEIN-RELATED"/>
    <property type="match status" value="1"/>
</dbReference>
<gene>
    <name evidence="3" type="ORF">AAHA92_31089</name>
</gene>
<name>A0ABD1FU03_SALDI</name>
<dbReference type="FunFam" id="1.25.40.10:FF:000344">
    <property type="entry name" value="Pentatricopeptide repeat-containing protein"/>
    <property type="match status" value="1"/>
</dbReference>
<dbReference type="PANTHER" id="PTHR24015:SF1063">
    <property type="entry name" value="OS12G0156900 PROTEIN"/>
    <property type="match status" value="1"/>
</dbReference>
<feature type="repeat" description="PPR" evidence="2">
    <location>
        <begin position="238"/>
        <end position="272"/>
    </location>
</feature>
<dbReference type="InterPro" id="IPR011990">
    <property type="entry name" value="TPR-like_helical_dom_sf"/>
</dbReference>
<evidence type="ECO:0000313" key="4">
    <source>
        <dbReference type="Proteomes" id="UP001567538"/>
    </source>
</evidence>
<evidence type="ECO:0000256" key="2">
    <source>
        <dbReference type="PROSITE-ProRule" id="PRU00708"/>
    </source>
</evidence>
<dbReference type="PROSITE" id="PS51375">
    <property type="entry name" value="PPR"/>
    <property type="match status" value="2"/>
</dbReference>
<keyword evidence="1" id="KW-0677">Repeat</keyword>
<dbReference type="EMBL" id="JBEAFC010000012">
    <property type="protein sequence ID" value="KAL1534980.1"/>
    <property type="molecule type" value="Genomic_DNA"/>
</dbReference>
<dbReference type="Pfam" id="PF01535">
    <property type="entry name" value="PPR"/>
    <property type="match status" value="2"/>
</dbReference>
<evidence type="ECO:0000313" key="3">
    <source>
        <dbReference type="EMBL" id="KAL1534980.1"/>
    </source>
</evidence>
<dbReference type="NCBIfam" id="TIGR00756">
    <property type="entry name" value="PPR"/>
    <property type="match status" value="2"/>
</dbReference>
<proteinExistence type="predicted"/>
<keyword evidence="4" id="KW-1185">Reference proteome</keyword>
<accession>A0ABD1FU03</accession>
<sequence length="300" mass="32959">MLKIFHLLSLLTQCNDVHTLHKIHAHIVTDGCFTIPAISNKLINSYANFNALPSSQILFHQLGNPSTIHWNSIIKAFSLGPNALQAIKYYNGMVSSHLSRPNSITFSSVLKACGTINATNKCMEIHGSTIRSGFSSDMLVSTNLIRSYAAFGGLVSMRKVFDELTKKDLVTWNSLISCYSKMGFHHDALILFDEMKSAGVGFDGFSLVSLLSACADVGALDIGVELHGLGRKNGFMDNVYLGNALIDMYAKCGSLDKALHVFNGMKKRDNFSWNSIIMGMGCMDLVTKPSHYSRQCCLLE</sequence>
<protein>
    <submittedName>
        <fullName evidence="3">Pentatricopeptide repeat protein</fullName>
    </submittedName>
</protein>
<organism evidence="3 4">
    <name type="scientific">Salvia divinorum</name>
    <name type="common">Maria pastora</name>
    <name type="synonym">Diviner's sage</name>
    <dbReference type="NCBI Taxonomy" id="28513"/>
    <lineage>
        <taxon>Eukaryota</taxon>
        <taxon>Viridiplantae</taxon>
        <taxon>Streptophyta</taxon>
        <taxon>Embryophyta</taxon>
        <taxon>Tracheophyta</taxon>
        <taxon>Spermatophyta</taxon>
        <taxon>Magnoliopsida</taxon>
        <taxon>eudicotyledons</taxon>
        <taxon>Gunneridae</taxon>
        <taxon>Pentapetalae</taxon>
        <taxon>asterids</taxon>
        <taxon>lamiids</taxon>
        <taxon>Lamiales</taxon>
        <taxon>Lamiaceae</taxon>
        <taxon>Nepetoideae</taxon>
        <taxon>Mentheae</taxon>
        <taxon>Salviinae</taxon>
        <taxon>Salvia</taxon>
        <taxon>Salvia subgen. Calosphace</taxon>
    </lineage>
</organism>
<dbReference type="InterPro" id="IPR002885">
    <property type="entry name" value="PPR_rpt"/>
</dbReference>
<dbReference type="InterPro" id="IPR046960">
    <property type="entry name" value="PPR_At4g14850-like_plant"/>
</dbReference>